<dbReference type="GO" id="GO:0006457">
    <property type="term" value="P:protein folding"/>
    <property type="evidence" value="ECO:0007669"/>
    <property type="project" value="InterPro"/>
</dbReference>
<dbReference type="GeneID" id="25985511"/>
<evidence type="ECO:0000313" key="7">
    <source>
        <dbReference type="Proteomes" id="UP000002748"/>
    </source>
</evidence>
<feature type="compositionally biased region" description="Basic and acidic residues" evidence="5">
    <location>
        <begin position="38"/>
        <end position="55"/>
    </location>
</feature>
<dbReference type="GO" id="GO:0042803">
    <property type="term" value="F:protein homodimerization activity"/>
    <property type="evidence" value="ECO:0007669"/>
    <property type="project" value="InterPro"/>
</dbReference>
<dbReference type="GO" id="GO:0030150">
    <property type="term" value="P:protein import into mitochondrial matrix"/>
    <property type="evidence" value="ECO:0007669"/>
    <property type="project" value="TreeGrafter"/>
</dbReference>
<dbReference type="OrthoDB" id="201635at2759"/>
<dbReference type="HOGENOM" id="CLU_057217_6_2_1"/>
<proteinExistence type="inferred from homology"/>
<reference evidence="6 7" key="1">
    <citation type="journal article" date="2012" name="Eukaryot. Cell">
        <title>Draft genome sequence of CBS 2479, the standard type strain of Trichosporon asahii.</title>
        <authorList>
            <person name="Yang R.Y."/>
            <person name="Li H.T."/>
            <person name="Zhu H."/>
            <person name="Zhou G.P."/>
            <person name="Wang M."/>
            <person name="Wang L."/>
        </authorList>
    </citation>
    <scope>NUCLEOTIDE SEQUENCE [LARGE SCALE GENOMIC DNA]</scope>
    <source>
        <strain evidence="7">ATCC 90039 / CBS 2479 / JCM 2466 / KCTC 7840 / NCYC 2677 / UAMH 7654</strain>
    </source>
</reference>
<protein>
    <recommendedName>
        <fullName evidence="2">GrpE protein homolog, mitochondrial</fullName>
    </recommendedName>
</protein>
<gene>
    <name evidence="6" type="ORF">A1Q1_01997</name>
</gene>
<evidence type="ECO:0000256" key="3">
    <source>
        <dbReference type="ARBA" id="ARBA00023186"/>
    </source>
</evidence>
<evidence type="ECO:0000256" key="5">
    <source>
        <dbReference type="SAM" id="MobiDB-lite"/>
    </source>
</evidence>
<dbReference type="CDD" id="cd00446">
    <property type="entry name" value="GrpE"/>
    <property type="match status" value="1"/>
</dbReference>
<dbReference type="InterPro" id="IPR000740">
    <property type="entry name" value="GrpE"/>
</dbReference>
<dbReference type="PANTHER" id="PTHR21237:SF23">
    <property type="entry name" value="GRPE PROTEIN HOMOLOG, MITOCHONDRIAL"/>
    <property type="match status" value="1"/>
</dbReference>
<dbReference type="PANTHER" id="PTHR21237">
    <property type="entry name" value="GRPE PROTEIN"/>
    <property type="match status" value="1"/>
</dbReference>
<organism evidence="6 7">
    <name type="scientific">Trichosporon asahii var. asahii (strain ATCC 90039 / CBS 2479 / JCM 2466 / KCTC 7840 / NBRC 103889/ NCYC 2677 / UAMH 7654)</name>
    <name type="common">Yeast</name>
    <dbReference type="NCBI Taxonomy" id="1186058"/>
    <lineage>
        <taxon>Eukaryota</taxon>
        <taxon>Fungi</taxon>
        <taxon>Dikarya</taxon>
        <taxon>Basidiomycota</taxon>
        <taxon>Agaricomycotina</taxon>
        <taxon>Tremellomycetes</taxon>
        <taxon>Trichosporonales</taxon>
        <taxon>Trichosporonaceae</taxon>
        <taxon>Trichosporon</taxon>
    </lineage>
</organism>
<dbReference type="GO" id="GO:0001405">
    <property type="term" value="C:PAM complex, Tim23 associated import motor"/>
    <property type="evidence" value="ECO:0007669"/>
    <property type="project" value="TreeGrafter"/>
</dbReference>
<dbReference type="Gene3D" id="2.30.22.10">
    <property type="entry name" value="Head domain of nucleotide exchange factor GrpE"/>
    <property type="match status" value="1"/>
</dbReference>
<evidence type="ECO:0000256" key="4">
    <source>
        <dbReference type="RuleBase" id="RU004478"/>
    </source>
</evidence>
<name>J6F167_TRIAS</name>
<dbReference type="VEuPathDB" id="FungiDB:A1Q1_01997"/>
<dbReference type="SUPFAM" id="SSF51064">
    <property type="entry name" value="Head domain of nucleotide exchange factor GrpE"/>
    <property type="match status" value="1"/>
</dbReference>
<dbReference type="PRINTS" id="PR00773">
    <property type="entry name" value="GRPEPROTEIN"/>
</dbReference>
<feature type="region of interest" description="Disordered" evidence="5">
    <location>
        <begin position="36"/>
        <end position="55"/>
    </location>
</feature>
<dbReference type="SUPFAM" id="SSF58014">
    <property type="entry name" value="Coiled-coil domain of nucleotide exchange factor GrpE"/>
    <property type="match status" value="1"/>
</dbReference>
<keyword evidence="3" id="KW-0143">Chaperone</keyword>
<dbReference type="HAMAP" id="MF_01151">
    <property type="entry name" value="GrpE"/>
    <property type="match status" value="1"/>
</dbReference>
<dbReference type="EMBL" id="ALBS01000185">
    <property type="protein sequence ID" value="EJT48902.1"/>
    <property type="molecule type" value="Genomic_DNA"/>
</dbReference>
<dbReference type="InterPro" id="IPR009012">
    <property type="entry name" value="GrpE_head"/>
</dbReference>
<dbReference type="InterPro" id="IPR013805">
    <property type="entry name" value="GrpE_CC"/>
</dbReference>
<comment type="caution">
    <text evidence="6">The sequence shown here is derived from an EMBL/GenBank/DDBJ whole genome shotgun (WGS) entry which is preliminary data.</text>
</comment>
<dbReference type="GO" id="GO:0051082">
    <property type="term" value="F:unfolded protein binding"/>
    <property type="evidence" value="ECO:0007669"/>
    <property type="project" value="TreeGrafter"/>
</dbReference>
<accession>J6F167</accession>
<dbReference type="KEGG" id="tasa:A1Q1_01997"/>
<dbReference type="AlphaFoldDB" id="J6F167"/>
<dbReference type="Gene3D" id="3.90.20.20">
    <property type="match status" value="1"/>
</dbReference>
<dbReference type="GO" id="GO:0000774">
    <property type="term" value="F:adenyl-nucleotide exchange factor activity"/>
    <property type="evidence" value="ECO:0007669"/>
    <property type="project" value="InterPro"/>
</dbReference>
<dbReference type="GO" id="GO:0051087">
    <property type="term" value="F:protein-folding chaperone binding"/>
    <property type="evidence" value="ECO:0007669"/>
    <property type="project" value="InterPro"/>
</dbReference>
<evidence type="ECO:0000313" key="6">
    <source>
        <dbReference type="EMBL" id="EJT48902.1"/>
    </source>
</evidence>
<sequence>MFSRSIVGSFRQAAARPAVMARPAVARAVAVRGYSDAAEAKDEKKAEEGQSDEAKKIAELEEKLKESTKEMQYLRADYQTVVRRGQEEKAKAADFAIAKFARALLSTSDVLSQALKHVPQPVDKGTPLADLVTGVELTQKALNQTFNLHGITPMGDLVGEQFDPNNHEAIFQVPAAVAPKRPDGSDRQPGEIIEVQKLGWLIKDRTLRPAEVGVVQME</sequence>
<comment type="similarity">
    <text evidence="1 4">Belongs to the GrpE family.</text>
</comment>
<dbReference type="RefSeq" id="XP_014180480.1">
    <property type="nucleotide sequence ID" value="XM_014325005.1"/>
</dbReference>
<dbReference type="Pfam" id="PF01025">
    <property type="entry name" value="GrpE"/>
    <property type="match status" value="1"/>
</dbReference>
<evidence type="ECO:0000256" key="1">
    <source>
        <dbReference type="ARBA" id="ARBA00009054"/>
    </source>
</evidence>
<dbReference type="Proteomes" id="UP000002748">
    <property type="component" value="Unassembled WGS sequence"/>
</dbReference>
<evidence type="ECO:0000256" key="2">
    <source>
        <dbReference type="ARBA" id="ARBA00014521"/>
    </source>
</evidence>